<evidence type="ECO:0000256" key="2">
    <source>
        <dbReference type="ARBA" id="ARBA00022777"/>
    </source>
</evidence>
<dbReference type="InterPro" id="IPR036388">
    <property type="entry name" value="WH-like_DNA-bd_sf"/>
</dbReference>
<feature type="region of interest" description="Disordered" evidence="5">
    <location>
        <begin position="232"/>
        <end position="267"/>
    </location>
</feature>
<dbReference type="InterPro" id="IPR011006">
    <property type="entry name" value="CheY-like_superfamily"/>
</dbReference>
<accession>A0ABQ6HUW4</accession>
<name>A0ABQ6HUW4_9MICO</name>
<dbReference type="Pfam" id="PF03861">
    <property type="entry name" value="ANTAR"/>
    <property type="match status" value="1"/>
</dbReference>
<dbReference type="InterPro" id="IPR005561">
    <property type="entry name" value="ANTAR"/>
</dbReference>
<dbReference type="PIRSF" id="PIRSF036625">
    <property type="entry name" value="GAF_ANTAR"/>
    <property type="match status" value="1"/>
</dbReference>
<dbReference type="PROSITE" id="PS50921">
    <property type="entry name" value="ANTAR"/>
    <property type="match status" value="1"/>
</dbReference>
<dbReference type="InterPro" id="IPR029016">
    <property type="entry name" value="GAF-like_dom_sf"/>
</dbReference>
<dbReference type="Gene3D" id="3.30.450.40">
    <property type="match status" value="1"/>
</dbReference>
<proteinExistence type="predicted"/>
<evidence type="ECO:0000256" key="5">
    <source>
        <dbReference type="SAM" id="MobiDB-lite"/>
    </source>
</evidence>
<dbReference type="SUPFAM" id="SSF55781">
    <property type="entry name" value="GAF domain-like"/>
    <property type="match status" value="1"/>
</dbReference>
<dbReference type="SUPFAM" id="SSF52172">
    <property type="entry name" value="CheY-like"/>
    <property type="match status" value="1"/>
</dbReference>
<evidence type="ECO:0000256" key="4">
    <source>
        <dbReference type="ARBA" id="ARBA00023163"/>
    </source>
</evidence>
<dbReference type="Proteomes" id="UP001157109">
    <property type="component" value="Unassembled WGS sequence"/>
</dbReference>
<sequence length="267" mass="28406">MPASATDPQDLLNQLNTLVHQEPPAEQIYQAIVDAAKAFIPSCDHASLLIARGDTFWTAASTDEVAARIDALEVELRQGPCFDAIVDEPFQFDADLADGSPWPELTAQVLAETPVRGSIGYRLLVDEQKVGALNLHCDTAGRLTDQDAESGTILATFASSAVMTIAAREEAMGLSRALANSREIGKAIGLVMASHKITDQEAFELLRKTSQDMNVKVADLAAEVVRGQSVQFARTAKSSPVSEAGTGTGPRATPSKTPAVGRPRLPR</sequence>
<comment type="caution">
    <text evidence="7">The sequence shown here is derived from an EMBL/GenBank/DDBJ whole genome shotgun (WGS) entry which is preliminary data.</text>
</comment>
<dbReference type="Pfam" id="PF13185">
    <property type="entry name" value="GAF_2"/>
    <property type="match status" value="1"/>
</dbReference>
<dbReference type="SMART" id="SM01012">
    <property type="entry name" value="ANTAR"/>
    <property type="match status" value="1"/>
</dbReference>
<evidence type="ECO:0000259" key="6">
    <source>
        <dbReference type="PROSITE" id="PS50921"/>
    </source>
</evidence>
<protein>
    <submittedName>
        <fullName evidence="7">Transcription antitermination regulator</fullName>
    </submittedName>
</protein>
<dbReference type="RefSeq" id="WP_284285021.1">
    <property type="nucleotide sequence ID" value="NZ_BSUJ01000001.1"/>
</dbReference>
<dbReference type="InterPro" id="IPR003018">
    <property type="entry name" value="GAF"/>
</dbReference>
<feature type="domain" description="ANTAR" evidence="6">
    <location>
        <begin position="164"/>
        <end position="225"/>
    </location>
</feature>
<keyword evidence="4" id="KW-0804">Transcription</keyword>
<keyword evidence="3" id="KW-0805">Transcription regulation</keyword>
<gene>
    <name evidence="7" type="ORF">GCM10025862_38470</name>
</gene>
<dbReference type="EMBL" id="BSUJ01000001">
    <property type="protein sequence ID" value="GMA21826.1"/>
    <property type="molecule type" value="Genomic_DNA"/>
</dbReference>
<keyword evidence="2" id="KW-0418">Kinase</keyword>
<evidence type="ECO:0000256" key="3">
    <source>
        <dbReference type="ARBA" id="ARBA00023015"/>
    </source>
</evidence>
<keyword evidence="8" id="KW-1185">Reference proteome</keyword>
<dbReference type="InterPro" id="IPR012074">
    <property type="entry name" value="GAF_ANTAR"/>
</dbReference>
<evidence type="ECO:0000256" key="1">
    <source>
        <dbReference type="ARBA" id="ARBA00022679"/>
    </source>
</evidence>
<keyword evidence="1" id="KW-0808">Transferase</keyword>
<reference evidence="8" key="1">
    <citation type="journal article" date="2019" name="Int. J. Syst. Evol. Microbiol.">
        <title>The Global Catalogue of Microorganisms (GCM) 10K type strain sequencing project: providing services to taxonomists for standard genome sequencing and annotation.</title>
        <authorList>
            <consortium name="The Broad Institute Genomics Platform"/>
            <consortium name="The Broad Institute Genome Sequencing Center for Infectious Disease"/>
            <person name="Wu L."/>
            <person name="Ma J."/>
        </authorList>
    </citation>
    <scope>NUCLEOTIDE SEQUENCE [LARGE SCALE GENOMIC DNA]</scope>
    <source>
        <strain evidence="8">NBRC 105830</strain>
    </source>
</reference>
<dbReference type="Gene3D" id="1.10.10.10">
    <property type="entry name" value="Winged helix-like DNA-binding domain superfamily/Winged helix DNA-binding domain"/>
    <property type="match status" value="1"/>
</dbReference>
<organism evidence="7 8">
    <name type="scientific">Arsenicicoccus piscis</name>
    <dbReference type="NCBI Taxonomy" id="673954"/>
    <lineage>
        <taxon>Bacteria</taxon>
        <taxon>Bacillati</taxon>
        <taxon>Actinomycetota</taxon>
        <taxon>Actinomycetes</taxon>
        <taxon>Micrococcales</taxon>
        <taxon>Intrasporangiaceae</taxon>
        <taxon>Arsenicicoccus</taxon>
    </lineage>
</organism>
<feature type="compositionally biased region" description="Polar residues" evidence="5">
    <location>
        <begin position="232"/>
        <end position="241"/>
    </location>
</feature>
<evidence type="ECO:0000313" key="7">
    <source>
        <dbReference type="EMBL" id="GMA21826.1"/>
    </source>
</evidence>
<evidence type="ECO:0000313" key="8">
    <source>
        <dbReference type="Proteomes" id="UP001157109"/>
    </source>
</evidence>